<dbReference type="Pfam" id="PF02518">
    <property type="entry name" value="HATPase_c"/>
    <property type="match status" value="1"/>
</dbReference>
<dbReference type="NCBIfam" id="TIGR00229">
    <property type="entry name" value="sensory_box"/>
    <property type="match status" value="1"/>
</dbReference>
<evidence type="ECO:0000256" key="3">
    <source>
        <dbReference type="ARBA" id="ARBA00012438"/>
    </source>
</evidence>
<evidence type="ECO:0000256" key="6">
    <source>
        <dbReference type="ARBA" id="ARBA00022777"/>
    </source>
</evidence>
<evidence type="ECO:0000259" key="9">
    <source>
        <dbReference type="PROSITE" id="PS50109"/>
    </source>
</evidence>
<dbReference type="SMART" id="SM00091">
    <property type="entry name" value="PAS"/>
    <property type="match status" value="2"/>
</dbReference>
<dbReference type="PANTHER" id="PTHR43547">
    <property type="entry name" value="TWO-COMPONENT HISTIDINE KINASE"/>
    <property type="match status" value="1"/>
</dbReference>
<evidence type="ECO:0000313" key="13">
    <source>
        <dbReference type="EMBL" id="QBQ35165.1"/>
    </source>
</evidence>
<protein>
    <recommendedName>
        <fullName evidence="3">histidine kinase</fullName>
        <ecNumber evidence="3">2.7.13.3</ecNumber>
    </recommendedName>
</protein>
<dbReference type="Gene3D" id="3.30.450.20">
    <property type="entry name" value="PAS domain"/>
    <property type="match status" value="2"/>
</dbReference>
<name>A0A4P7BCH6_9BURK</name>
<dbReference type="InterPro" id="IPR013655">
    <property type="entry name" value="PAS_fold_3"/>
</dbReference>
<accession>A0A4P7BCH6</accession>
<dbReference type="InterPro" id="IPR013656">
    <property type="entry name" value="PAS_4"/>
</dbReference>
<dbReference type="PROSITE" id="PS50110">
    <property type="entry name" value="RESPONSE_REGULATORY"/>
    <property type="match status" value="1"/>
</dbReference>
<evidence type="ECO:0000256" key="4">
    <source>
        <dbReference type="ARBA" id="ARBA00022553"/>
    </source>
</evidence>
<dbReference type="SMART" id="SM00388">
    <property type="entry name" value="HisKA"/>
    <property type="match status" value="1"/>
</dbReference>
<keyword evidence="4 7" id="KW-0597">Phosphoprotein</keyword>
<comment type="catalytic activity">
    <reaction evidence="1">
        <text>ATP + protein L-histidine = ADP + protein N-phospho-L-histidine.</text>
        <dbReference type="EC" id="2.7.13.3"/>
    </reaction>
</comment>
<dbReference type="SUPFAM" id="SSF52172">
    <property type="entry name" value="CheY-like"/>
    <property type="match status" value="1"/>
</dbReference>
<dbReference type="PROSITE" id="PS50109">
    <property type="entry name" value="HIS_KIN"/>
    <property type="match status" value="1"/>
</dbReference>
<dbReference type="EC" id="2.7.13.3" evidence="3"/>
<evidence type="ECO:0000259" key="10">
    <source>
        <dbReference type="PROSITE" id="PS50110"/>
    </source>
</evidence>
<keyword evidence="6" id="KW-0418">Kinase</keyword>
<feature type="domain" description="PAC" evidence="11">
    <location>
        <begin position="341"/>
        <end position="394"/>
    </location>
</feature>
<keyword evidence="8" id="KW-1133">Transmembrane helix</keyword>
<dbReference type="CDD" id="cd00075">
    <property type="entry name" value="HATPase"/>
    <property type="match status" value="1"/>
</dbReference>
<evidence type="ECO:0000313" key="15">
    <source>
        <dbReference type="Proteomes" id="UP000619512"/>
    </source>
</evidence>
<evidence type="ECO:0000256" key="5">
    <source>
        <dbReference type="ARBA" id="ARBA00022679"/>
    </source>
</evidence>
<dbReference type="InterPro" id="IPR011006">
    <property type="entry name" value="CheY-like_superfamily"/>
</dbReference>
<dbReference type="Proteomes" id="UP000619512">
    <property type="component" value="Unassembled WGS sequence"/>
</dbReference>
<dbReference type="AlphaFoldDB" id="A0A4P7BCH6"/>
<dbReference type="InterPro" id="IPR005467">
    <property type="entry name" value="His_kinase_dom"/>
</dbReference>
<dbReference type="Pfam" id="PF08448">
    <property type="entry name" value="PAS_4"/>
    <property type="match status" value="1"/>
</dbReference>
<dbReference type="SUPFAM" id="SSF55874">
    <property type="entry name" value="ATPase domain of HSP90 chaperone/DNA topoisomerase II/histidine kinase"/>
    <property type="match status" value="1"/>
</dbReference>
<dbReference type="GO" id="GO:0005886">
    <property type="term" value="C:plasma membrane"/>
    <property type="evidence" value="ECO:0007669"/>
    <property type="project" value="UniProtKB-SubCell"/>
</dbReference>
<keyword evidence="8" id="KW-0812">Transmembrane</keyword>
<dbReference type="InterPro" id="IPR003661">
    <property type="entry name" value="HisK_dim/P_dom"/>
</dbReference>
<dbReference type="CDD" id="cd00082">
    <property type="entry name" value="HisKA"/>
    <property type="match status" value="1"/>
</dbReference>
<comment type="subcellular location">
    <subcellularLocation>
        <location evidence="2">Cell inner membrane</location>
        <topology evidence="2">Multi-pass membrane protein</topology>
    </subcellularLocation>
</comment>
<dbReference type="RefSeq" id="WP_134383405.1">
    <property type="nucleotide sequence ID" value="NZ_BMWW01000009.1"/>
</dbReference>
<dbReference type="InterPro" id="IPR001789">
    <property type="entry name" value="Sig_transdc_resp-reg_receiver"/>
</dbReference>
<dbReference type="PANTHER" id="PTHR43547:SF2">
    <property type="entry name" value="HYBRID SIGNAL TRANSDUCTION HISTIDINE KINASE C"/>
    <property type="match status" value="1"/>
</dbReference>
<dbReference type="EMBL" id="BMWW01000009">
    <property type="protein sequence ID" value="GGZ05328.1"/>
    <property type="molecule type" value="Genomic_DNA"/>
</dbReference>
<reference evidence="12" key="3">
    <citation type="submission" date="2022-12" db="EMBL/GenBank/DDBJ databases">
        <authorList>
            <person name="Sun Q."/>
            <person name="Kim S."/>
        </authorList>
    </citation>
    <scope>NUCLEOTIDE SEQUENCE</scope>
    <source>
        <strain evidence="12">KCTC 12344</strain>
    </source>
</reference>
<feature type="transmembrane region" description="Helical" evidence="8">
    <location>
        <begin position="20"/>
        <end position="37"/>
    </location>
</feature>
<sequence length="766" mass="82393">MFRNRGLLRAIAALSPGSRYAWAAVLALSVLAVQTLLRTVDGGRVPFLVVNPAIVFAAAAFGSGPALLVYFTGLLYGLHLFAPDANPVLMDGPERAAMLAYAAMGFVYIYLGHLGRVYAGRALRAERQLVADRLAESEARRRYLHDLLLQAPGFVAVLRGPEHVIELTNEAFDELVGRSDLTGREFGAAVPELAGQALMAHLDRAFRTGGRYSARDTQVWVRLNASEPAQLRYIDFALQPTTAGADVTGVFIAGVDVTARKLARDALLLNEERLEDGMQAARMTVWDWDLASDEMHFSDSAVAIFGASLEALRRPWHLLHPDDVARLRLAQARALAERGGYLETVRAHRADTGAELWIEVRARVLSGDDGVPRSFRGVTLDVTLRHVAELALREAERRKDEFLAMLAHELRNPLAPISAAATMLQHPGVQSSQVERASAIIGRQAAHMVRLVDDLLDAARISRGKVELRYEVFDFAAAVEDAIEQVRPLAERKRQTLAVQWPGEVALVDGDRARLAQVVSNLLNNAARYTPDGGRIDVMLEVSGPTIRLAVSDNGCGIAPALLPGVFDLFTQGQRGRDRTQGGLGIGLAIVHGLVRMHGGRVRAHSNGPGQGARFDVTLPLSREKAAVTAAPTSSPRDALASLAVLVVDDNQDAADTLAALLGSAGLRCAVEYGSEAALQRALRERPDVCVLDIGLPGLDGLELARRLRAGLGDAVLLIAQSGYGQSQDRAAGIAAGFDHYFVKPVEADALFGVLRQGRGTAALPS</sequence>
<dbReference type="SMART" id="SM00448">
    <property type="entry name" value="REC"/>
    <property type="match status" value="1"/>
</dbReference>
<reference evidence="13 14" key="2">
    <citation type="submission" date="2019-03" db="EMBL/GenBank/DDBJ databases">
        <title>Draft Genome Sequences of Six Type Strains of the Genus Massilia.</title>
        <authorList>
            <person name="Miess H."/>
            <person name="Frediansyhah A."/>
            <person name="Gross H."/>
        </authorList>
    </citation>
    <scope>NUCLEOTIDE SEQUENCE [LARGE SCALE GENOMIC DNA]</scope>
    <source>
        <strain evidence="13 14">DSM 17505</strain>
    </source>
</reference>
<organism evidence="12 15">
    <name type="scientific">Pseudoduganella plicata</name>
    <dbReference type="NCBI Taxonomy" id="321984"/>
    <lineage>
        <taxon>Bacteria</taxon>
        <taxon>Pseudomonadati</taxon>
        <taxon>Pseudomonadota</taxon>
        <taxon>Betaproteobacteria</taxon>
        <taxon>Burkholderiales</taxon>
        <taxon>Oxalobacteraceae</taxon>
        <taxon>Telluria group</taxon>
        <taxon>Pseudoduganella</taxon>
    </lineage>
</organism>
<dbReference type="InterPro" id="IPR036890">
    <property type="entry name" value="HATPase_C_sf"/>
</dbReference>
<reference evidence="12" key="1">
    <citation type="journal article" date="2014" name="Int. J. Syst. Evol. Microbiol.">
        <title>Complete genome sequence of Corynebacterium casei LMG S-19264T (=DSM 44701T), isolated from a smear-ripened cheese.</title>
        <authorList>
            <consortium name="US DOE Joint Genome Institute (JGI-PGF)"/>
            <person name="Walter F."/>
            <person name="Albersmeier A."/>
            <person name="Kalinowski J."/>
            <person name="Ruckert C."/>
        </authorList>
    </citation>
    <scope>NUCLEOTIDE SEQUENCE</scope>
    <source>
        <strain evidence="12">KCTC 12344</strain>
    </source>
</reference>
<dbReference type="Gene3D" id="3.40.50.2300">
    <property type="match status" value="1"/>
</dbReference>
<dbReference type="PROSITE" id="PS50113">
    <property type="entry name" value="PAC"/>
    <property type="match status" value="1"/>
</dbReference>
<dbReference type="InterPro" id="IPR000700">
    <property type="entry name" value="PAS-assoc_C"/>
</dbReference>
<feature type="domain" description="Histidine kinase" evidence="9">
    <location>
        <begin position="405"/>
        <end position="623"/>
    </location>
</feature>
<dbReference type="Pfam" id="PF08447">
    <property type="entry name" value="PAS_3"/>
    <property type="match status" value="1"/>
</dbReference>
<dbReference type="GO" id="GO:0000155">
    <property type="term" value="F:phosphorelay sensor kinase activity"/>
    <property type="evidence" value="ECO:0007669"/>
    <property type="project" value="InterPro"/>
</dbReference>
<feature type="modified residue" description="4-aspartylphosphate" evidence="7">
    <location>
        <position position="693"/>
    </location>
</feature>
<evidence type="ECO:0000256" key="7">
    <source>
        <dbReference type="PROSITE-ProRule" id="PRU00169"/>
    </source>
</evidence>
<dbReference type="CDD" id="cd00130">
    <property type="entry name" value="PAS"/>
    <property type="match status" value="1"/>
</dbReference>
<gene>
    <name evidence="13" type="ORF">E1742_02530</name>
    <name evidence="12" type="ORF">GCM10007388_43770</name>
</gene>
<dbReference type="FunFam" id="3.30.565.10:FF:000006">
    <property type="entry name" value="Sensor histidine kinase WalK"/>
    <property type="match status" value="1"/>
</dbReference>
<evidence type="ECO:0000256" key="1">
    <source>
        <dbReference type="ARBA" id="ARBA00000085"/>
    </source>
</evidence>
<dbReference type="PRINTS" id="PR00344">
    <property type="entry name" value="BCTRLSENSOR"/>
</dbReference>
<dbReference type="OrthoDB" id="9768069at2"/>
<proteinExistence type="predicted"/>
<dbReference type="SMART" id="SM00387">
    <property type="entry name" value="HATPase_c"/>
    <property type="match status" value="1"/>
</dbReference>
<dbReference type="Proteomes" id="UP000294359">
    <property type="component" value="Chromosome"/>
</dbReference>
<keyword evidence="14" id="KW-1185">Reference proteome</keyword>
<keyword evidence="5" id="KW-0808">Transferase</keyword>
<dbReference type="InterPro" id="IPR035965">
    <property type="entry name" value="PAS-like_dom_sf"/>
</dbReference>
<dbReference type="Gene3D" id="1.10.287.130">
    <property type="match status" value="1"/>
</dbReference>
<dbReference type="SUPFAM" id="SSF47384">
    <property type="entry name" value="Homodimeric domain of signal transducing histidine kinase"/>
    <property type="match status" value="1"/>
</dbReference>
<evidence type="ECO:0000313" key="14">
    <source>
        <dbReference type="Proteomes" id="UP000294359"/>
    </source>
</evidence>
<feature type="transmembrane region" description="Helical" evidence="8">
    <location>
        <begin position="98"/>
        <end position="119"/>
    </location>
</feature>
<evidence type="ECO:0000313" key="12">
    <source>
        <dbReference type="EMBL" id="GGZ05328.1"/>
    </source>
</evidence>
<feature type="transmembrane region" description="Helical" evidence="8">
    <location>
        <begin position="49"/>
        <end position="78"/>
    </location>
</feature>
<dbReference type="InterPro" id="IPR003594">
    <property type="entry name" value="HATPase_dom"/>
</dbReference>
<evidence type="ECO:0000256" key="8">
    <source>
        <dbReference type="SAM" id="Phobius"/>
    </source>
</evidence>
<dbReference type="Pfam" id="PF00512">
    <property type="entry name" value="HisKA"/>
    <property type="match status" value="1"/>
</dbReference>
<keyword evidence="8" id="KW-0472">Membrane</keyword>
<evidence type="ECO:0000256" key="2">
    <source>
        <dbReference type="ARBA" id="ARBA00004429"/>
    </source>
</evidence>
<dbReference type="InterPro" id="IPR004358">
    <property type="entry name" value="Sig_transdc_His_kin-like_C"/>
</dbReference>
<feature type="domain" description="Response regulatory" evidence="10">
    <location>
        <begin position="644"/>
        <end position="759"/>
    </location>
</feature>
<evidence type="ECO:0000259" key="11">
    <source>
        <dbReference type="PROSITE" id="PS50113"/>
    </source>
</evidence>
<dbReference type="Pfam" id="PF00072">
    <property type="entry name" value="Response_reg"/>
    <property type="match status" value="1"/>
</dbReference>
<dbReference type="Gene3D" id="3.30.565.10">
    <property type="entry name" value="Histidine kinase-like ATPase, C-terminal domain"/>
    <property type="match status" value="1"/>
</dbReference>
<dbReference type="SUPFAM" id="SSF55785">
    <property type="entry name" value="PYP-like sensor domain (PAS domain)"/>
    <property type="match status" value="2"/>
</dbReference>
<dbReference type="InterPro" id="IPR036097">
    <property type="entry name" value="HisK_dim/P_sf"/>
</dbReference>
<dbReference type="EMBL" id="CP038026">
    <property type="protein sequence ID" value="QBQ35165.1"/>
    <property type="molecule type" value="Genomic_DNA"/>
</dbReference>
<dbReference type="InterPro" id="IPR000014">
    <property type="entry name" value="PAS"/>
</dbReference>